<proteinExistence type="predicted"/>
<dbReference type="PANTHER" id="PTHR21213:SF0">
    <property type="entry name" value="ZINC FINGER PROTEIN 706"/>
    <property type="match status" value="1"/>
</dbReference>
<feature type="compositionally biased region" description="Basic and acidic residues" evidence="5">
    <location>
        <begin position="10"/>
        <end position="19"/>
    </location>
</feature>
<dbReference type="PANTHER" id="PTHR21213">
    <property type="entry name" value="GEO09665P1-RELATED"/>
    <property type="match status" value="1"/>
</dbReference>
<sequence length="101" mass="10782">MGKAKPAKHTAKEINKKISDATTNKGGGKAGYEDRKGGKAGHAKYRCPNCATQCPSLSSMKIHWEAKHSKEPFDESKCIDVHAEVGGTTKGVAVRGSTKKK</sequence>
<dbReference type="GO" id="GO:0005737">
    <property type="term" value="C:cytoplasm"/>
    <property type="evidence" value="ECO:0007669"/>
    <property type="project" value="UniProtKB-SubCell"/>
</dbReference>
<evidence type="ECO:0000256" key="1">
    <source>
        <dbReference type="ARBA" id="ARBA00004123"/>
    </source>
</evidence>
<evidence type="ECO:0000256" key="3">
    <source>
        <dbReference type="ARBA" id="ARBA00022490"/>
    </source>
</evidence>
<dbReference type="SUPFAM" id="SSF118359">
    <property type="entry name" value="Expressed protein At2g23090/F21P24.15"/>
    <property type="match status" value="1"/>
</dbReference>
<keyword evidence="4" id="KW-0539">Nucleus</keyword>
<dbReference type="GO" id="GO:0005634">
    <property type="term" value="C:nucleus"/>
    <property type="evidence" value="ECO:0007669"/>
    <property type="project" value="UniProtKB-SubCell"/>
</dbReference>
<evidence type="ECO:0000256" key="4">
    <source>
        <dbReference type="ARBA" id="ARBA00023242"/>
    </source>
</evidence>
<name>A0A061SC92_9CHLO</name>
<dbReference type="EMBL" id="GBEZ01004863">
    <property type="protein sequence ID" value="JAC80386.1"/>
    <property type="molecule type" value="Transcribed_RNA"/>
</dbReference>
<keyword evidence="3" id="KW-0963">Cytoplasm</keyword>
<evidence type="ECO:0000313" key="7">
    <source>
        <dbReference type="EMBL" id="JAC80386.1"/>
    </source>
</evidence>
<feature type="domain" description="C2H2-type" evidence="6">
    <location>
        <begin position="47"/>
        <end position="68"/>
    </location>
</feature>
<organism evidence="7">
    <name type="scientific">Tetraselmis sp. GSL018</name>
    <dbReference type="NCBI Taxonomy" id="582737"/>
    <lineage>
        <taxon>Eukaryota</taxon>
        <taxon>Viridiplantae</taxon>
        <taxon>Chlorophyta</taxon>
        <taxon>core chlorophytes</taxon>
        <taxon>Chlorodendrophyceae</taxon>
        <taxon>Chlorodendrales</taxon>
        <taxon>Chlorodendraceae</taxon>
        <taxon>Tetraselmis</taxon>
    </lineage>
</organism>
<dbReference type="PROSITE" id="PS00028">
    <property type="entry name" value="ZINC_FINGER_C2H2_1"/>
    <property type="match status" value="1"/>
</dbReference>
<evidence type="ECO:0000259" key="6">
    <source>
        <dbReference type="PROSITE" id="PS00028"/>
    </source>
</evidence>
<protein>
    <recommendedName>
        <fullName evidence="6">C2H2-type domain-containing protein</fullName>
    </recommendedName>
</protein>
<feature type="region of interest" description="Disordered" evidence="5">
    <location>
        <begin position="1"/>
        <end position="42"/>
    </location>
</feature>
<comment type="subcellular location">
    <subcellularLocation>
        <location evidence="2">Cytoplasm</location>
    </subcellularLocation>
    <subcellularLocation>
        <location evidence="1">Nucleus</location>
    </subcellularLocation>
</comment>
<gene>
    <name evidence="7" type="ORF">TSPGSL018_10389</name>
</gene>
<dbReference type="InterPro" id="IPR013087">
    <property type="entry name" value="Znf_C2H2_type"/>
</dbReference>
<reference evidence="7" key="1">
    <citation type="submission" date="2014-05" db="EMBL/GenBank/DDBJ databases">
        <title>The transcriptome of the halophilic microalga Tetraselmis sp. GSL018 isolated from the Great Salt Lake, Utah.</title>
        <authorList>
            <person name="Jinkerson R.E."/>
            <person name="D'Adamo S."/>
            <person name="Posewitz M.C."/>
        </authorList>
    </citation>
    <scope>NUCLEOTIDE SEQUENCE</scope>
    <source>
        <strain evidence="7">GSL018</strain>
    </source>
</reference>
<evidence type="ECO:0000256" key="2">
    <source>
        <dbReference type="ARBA" id="ARBA00004496"/>
    </source>
</evidence>
<accession>A0A061SC92</accession>
<dbReference type="InterPro" id="IPR045230">
    <property type="entry name" value="MBS1/2-like"/>
</dbReference>
<dbReference type="AlphaFoldDB" id="A0A061SC92"/>
<evidence type="ECO:0000256" key="5">
    <source>
        <dbReference type="SAM" id="MobiDB-lite"/>
    </source>
</evidence>